<dbReference type="GO" id="GO:0016020">
    <property type="term" value="C:membrane"/>
    <property type="evidence" value="ECO:0007669"/>
    <property type="project" value="TreeGrafter"/>
</dbReference>
<dbReference type="AlphaFoldDB" id="A0A4D9CVL4"/>
<feature type="domain" description="Cytochrome b5 heme-binding" evidence="3">
    <location>
        <begin position="48"/>
        <end position="123"/>
    </location>
</feature>
<dbReference type="EMBL" id="SDOX01000123">
    <property type="protein sequence ID" value="TFJ81523.1"/>
    <property type="molecule type" value="Genomic_DNA"/>
</dbReference>
<dbReference type="InterPro" id="IPR012171">
    <property type="entry name" value="Fatty_acid_desaturase"/>
</dbReference>
<feature type="region of interest" description="Disordered" evidence="1">
    <location>
        <begin position="1"/>
        <end position="31"/>
    </location>
</feature>
<keyword evidence="2" id="KW-0812">Transmembrane</keyword>
<protein>
    <recommendedName>
        <fullName evidence="3">Cytochrome b5 heme-binding domain-containing protein</fullName>
    </recommendedName>
</protein>
<feature type="transmembrane region" description="Helical" evidence="2">
    <location>
        <begin position="358"/>
        <end position="379"/>
    </location>
</feature>
<evidence type="ECO:0000313" key="5">
    <source>
        <dbReference type="Proteomes" id="UP000355283"/>
    </source>
</evidence>
<proteinExistence type="predicted"/>
<dbReference type="SUPFAM" id="SSF55856">
    <property type="entry name" value="Cytochrome b5-like heme/steroid binding domain"/>
    <property type="match status" value="1"/>
</dbReference>
<feature type="transmembrane region" description="Helical" evidence="2">
    <location>
        <begin position="285"/>
        <end position="310"/>
    </location>
</feature>
<dbReference type="PANTHER" id="PTHR19353">
    <property type="entry name" value="FATTY ACID DESATURASE 2"/>
    <property type="match status" value="1"/>
</dbReference>
<evidence type="ECO:0000256" key="2">
    <source>
        <dbReference type="SAM" id="Phobius"/>
    </source>
</evidence>
<dbReference type="Proteomes" id="UP000355283">
    <property type="component" value="Unassembled WGS sequence"/>
</dbReference>
<evidence type="ECO:0000259" key="3">
    <source>
        <dbReference type="PROSITE" id="PS50255"/>
    </source>
</evidence>
<comment type="caution">
    <text evidence="4">The sequence shown here is derived from an EMBL/GenBank/DDBJ whole genome shotgun (WGS) entry which is preliminary data.</text>
</comment>
<organism evidence="4 5">
    <name type="scientific">Nannochloropsis salina CCMP1776</name>
    <dbReference type="NCBI Taxonomy" id="1027361"/>
    <lineage>
        <taxon>Eukaryota</taxon>
        <taxon>Sar</taxon>
        <taxon>Stramenopiles</taxon>
        <taxon>Ochrophyta</taxon>
        <taxon>Eustigmatophyceae</taxon>
        <taxon>Eustigmatales</taxon>
        <taxon>Monodopsidaceae</taxon>
        <taxon>Microchloropsis</taxon>
        <taxon>Microchloropsis salina</taxon>
    </lineage>
</organism>
<feature type="transmembrane region" description="Helical" evidence="2">
    <location>
        <begin position="155"/>
        <end position="175"/>
    </location>
</feature>
<keyword evidence="2" id="KW-1133">Transmembrane helix</keyword>
<accession>A0A4D9CVL4</accession>
<gene>
    <name evidence="4" type="ORF">NSK_007147</name>
</gene>
<feature type="compositionally biased region" description="Basic and acidic residues" evidence="1">
    <location>
        <begin position="431"/>
        <end position="466"/>
    </location>
</feature>
<dbReference type="PANTHER" id="PTHR19353:SF15">
    <property type="entry name" value="CYTOCHROME B5 HEME-BINDING DOMAIN-CONTAINING PROTEIN"/>
    <property type="match status" value="1"/>
</dbReference>
<name>A0A4D9CVL4_9STRA</name>
<dbReference type="Gene3D" id="3.10.120.10">
    <property type="entry name" value="Cytochrome b5-like heme/steroid binding domain"/>
    <property type="match status" value="1"/>
</dbReference>
<feature type="region of interest" description="Disordered" evidence="1">
    <location>
        <begin position="431"/>
        <end position="487"/>
    </location>
</feature>
<reference evidence="4 5" key="1">
    <citation type="submission" date="2019-01" db="EMBL/GenBank/DDBJ databases">
        <title>Nuclear Genome Assembly of the Microalgal Biofuel strain Nannochloropsis salina CCMP1776.</title>
        <authorList>
            <person name="Hovde B."/>
        </authorList>
    </citation>
    <scope>NUCLEOTIDE SEQUENCE [LARGE SCALE GENOMIC DNA]</scope>
    <source>
        <strain evidence="4 5">CCMP1776</strain>
    </source>
</reference>
<sequence>MPDVESIKSPARSPGKPQGPDPLLSVASQPTKFQASGKDYDPDLLWYIHGKAYDLQDWVKHHPGGQDALLNAQGRDGTALFESYHFFTDRARNLLAKMTPVEVPPEILAQYVQDTADGNYFIGPDGKPDPFWEAIRARCKLVYEEDPSLTRTSGWGIYLFHMTLLLVVQPVIFYFGYLQPYALWSHLAGFAMGVNNWMGGRLGHDAGHYAVCPKKYYSGWFTAIVSGFGLTNIGYWQLLHTVMHHTYTNMDNDPDLYHYVWFLRDHPNFPYALLHRLQIHRLYCYIVWSATTAGLLLLEPFAMLVVGSATRGTKTRLHKKRHIFWAFMVLHLFLFPAVYFGLPVYLLWDSDPNKYKVIMTRFGSFIYYLMGSGLLFGLFSQLNHFSARCVAKAAWMPGPSSLSSNSITSNLAPSDVKAAFALAQKGQYDLLEGRREGGREEGRERGSKGRREEKRERGSKRQERFRAPRSVRPLSRPPSLPPALPPSHLKTTAGFLMASCTTVSGATCGEIGTMRMTGGNMMD</sequence>
<dbReference type="Pfam" id="PF00173">
    <property type="entry name" value="Cyt-b5"/>
    <property type="match status" value="1"/>
</dbReference>
<feature type="transmembrane region" description="Helical" evidence="2">
    <location>
        <begin position="322"/>
        <end position="346"/>
    </location>
</feature>
<dbReference type="GO" id="GO:0016717">
    <property type="term" value="F:oxidoreductase activity, acting on paired donors, with oxidation of a pair of donors resulting in the reduction of molecular oxygen to two molecules of water"/>
    <property type="evidence" value="ECO:0007669"/>
    <property type="project" value="TreeGrafter"/>
</dbReference>
<dbReference type="InterPro" id="IPR036400">
    <property type="entry name" value="Cyt_B5-like_heme/steroid_sf"/>
</dbReference>
<feature type="transmembrane region" description="Helical" evidence="2">
    <location>
        <begin position="219"/>
        <end position="238"/>
    </location>
</feature>
<evidence type="ECO:0000313" key="4">
    <source>
        <dbReference type="EMBL" id="TFJ81523.1"/>
    </source>
</evidence>
<feature type="transmembrane region" description="Helical" evidence="2">
    <location>
        <begin position="181"/>
        <end position="198"/>
    </location>
</feature>
<dbReference type="SMART" id="SM01117">
    <property type="entry name" value="Cyt-b5"/>
    <property type="match status" value="1"/>
</dbReference>
<dbReference type="PROSITE" id="PS50255">
    <property type="entry name" value="CYTOCHROME_B5_2"/>
    <property type="match status" value="1"/>
</dbReference>
<dbReference type="InterPro" id="IPR001199">
    <property type="entry name" value="Cyt_B5-like_heme/steroid-bd"/>
</dbReference>
<dbReference type="OrthoDB" id="260091at2759"/>
<keyword evidence="2" id="KW-0472">Membrane</keyword>
<dbReference type="GO" id="GO:0006629">
    <property type="term" value="P:lipid metabolic process"/>
    <property type="evidence" value="ECO:0007669"/>
    <property type="project" value="TreeGrafter"/>
</dbReference>
<feature type="compositionally biased region" description="Pro residues" evidence="1">
    <location>
        <begin position="475"/>
        <end position="485"/>
    </location>
</feature>
<keyword evidence="5" id="KW-1185">Reference proteome</keyword>
<evidence type="ECO:0000256" key="1">
    <source>
        <dbReference type="SAM" id="MobiDB-lite"/>
    </source>
</evidence>